<dbReference type="EMBL" id="CM045762">
    <property type="protein sequence ID" value="KAI8011369.1"/>
    <property type="molecule type" value="Genomic_DNA"/>
</dbReference>
<proteinExistence type="predicted"/>
<reference evidence="1 2" key="1">
    <citation type="journal article" date="2022" name="Plant J.">
        <title>Chromosome-level genome of Camellia lanceoleosa provides a valuable resource for understanding genome evolution and self-incompatibility.</title>
        <authorList>
            <person name="Gong W."/>
            <person name="Xiao S."/>
            <person name="Wang L."/>
            <person name="Liao Z."/>
            <person name="Chang Y."/>
            <person name="Mo W."/>
            <person name="Hu G."/>
            <person name="Li W."/>
            <person name="Zhao G."/>
            <person name="Zhu H."/>
            <person name="Hu X."/>
            <person name="Ji K."/>
            <person name="Xiang X."/>
            <person name="Song Q."/>
            <person name="Yuan D."/>
            <person name="Jin S."/>
            <person name="Zhang L."/>
        </authorList>
    </citation>
    <scope>NUCLEOTIDE SEQUENCE [LARGE SCALE GENOMIC DNA]</scope>
    <source>
        <strain evidence="1">SQ_2022a</strain>
    </source>
</reference>
<evidence type="ECO:0000313" key="2">
    <source>
        <dbReference type="Proteomes" id="UP001060215"/>
    </source>
</evidence>
<sequence>MAGLKTCLVIQSQDPTADYLLNCRVGTSPITCNNNLSAVRLETTKVVGEELGVLPGMDSIFLALALQRLVGFSGNVAQRNQQEDKFDVIVYDGISTEETIRMIGITSKANFADEAISSSTRGSQLNGKMSAEIWDDLEQTLEKGSSVFAEPSRIGFYLVMDPNSPTSVNSVCLHGPTSIGTSLAFFFPYSTL</sequence>
<protein>
    <submittedName>
        <fullName evidence="1">Uncharacterized protein</fullName>
    </submittedName>
</protein>
<organism evidence="1 2">
    <name type="scientific">Camellia lanceoleosa</name>
    <dbReference type="NCBI Taxonomy" id="1840588"/>
    <lineage>
        <taxon>Eukaryota</taxon>
        <taxon>Viridiplantae</taxon>
        <taxon>Streptophyta</taxon>
        <taxon>Embryophyta</taxon>
        <taxon>Tracheophyta</taxon>
        <taxon>Spermatophyta</taxon>
        <taxon>Magnoliopsida</taxon>
        <taxon>eudicotyledons</taxon>
        <taxon>Gunneridae</taxon>
        <taxon>Pentapetalae</taxon>
        <taxon>asterids</taxon>
        <taxon>Ericales</taxon>
        <taxon>Theaceae</taxon>
        <taxon>Camellia</taxon>
    </lineage>
</organism>
<evidence type="ECO:0000313" key="1">
    <source>
        <dbReference type="EMBL" id="KAI8011369.1"/>
    </source>
</evidence>
<dbReference type="Proteomes" id="UP001060215">
    <property type="component" value="Chromosome 5"/>
</dbReference>
<comment type="caution">
    <text evidence="1">The sequence shown here is derived from an EMBL/GenBank/DDBJ whole genome shotgun (WGS) entry which is preliminary data.</text>
</comment>
<keyword evidence="2" id="KW-1185">Reference proteome</keyword>
<name>A0ACC0HDE4_9ERIC</name>
<accession>A0ACC0HDE4</accession>
<gene>
    <name evidence="1" type="ORF">LOK49_LG06G02473</name>
</gene>